<dbReference type="InterPro" id="IPR001054">
    <property type="entry name" value="A/G_cyclase"/>
</dbReference>
<evidence type="ECO:0000259" key="1">
    <source>
        <dbReference type="PROSITE" id="PS50125"/>
    </source>
</evidence>
<dbReference type="PANTHER" id="PTHR43081">
    <property type="entry name" value="ADENYLATE CYCLASE, TERMINAL-DIFFERENTIATION SPECIFIC-RELATED"/>
    <property type="match status" value="1"/>
</dbReference>
<dbReference type="InterPro" id="IPR050697">
    <property type="entry name" value="Adenylyl/Guanylyl_Cyclase_3/4"/>
</dbReference>
<dbReference type="SUPFAM" id="SSF55073">
    <property type="entry name" value="Nucleotide cyclase"/>
    <property type="match status" value="1"/>
</dbReference>
<dbReference type="PANTHER" id="PTHR43081:SF19">
    <property type="entry name" value="PH-SENSITIVE ADENYLATE CYCLASE RV1264"/>
    <property type="match status" value="1"/>
</dbReference>
<gene>
    <name evidence="2" type="ORF">RSO01_33450</name>
</gene>
<feature type="domain" description="Guanylate cyclase" evidence="1">
    <location>
        <begin position="1"/>
        <end position="95"/>
    </location>
</feature>
<reference evidence="2 3" key="1">
    <citation type="submission" date="2019-07" db="EMBL/GenBank/DDBJ databases">
        <title>Whole genome shotgun sequence of Reyranella soli NBRC 108950.</title>
        <authorList>
            <person name="Hosoyama A."/>
            <person name="Uohara A."/>
            <person name="Ohji S."/>
            <person name="Ichikawa N."/>
        </authorList>
    </citation>
    <scope>NUCLEOTIDE SEQUENCE [LARGE SCALE GENOMIC DNA]</scope>
    <source>
        <strain evidence="2 3">NBRC 108950</strain>
    </source>
</reference>
<sequence length="345" mass="37505">MARLRKNRSEHLDPVLAKYGGRLVKLTGDGALVEFGSAVDALSASIEFQQAMAEANRDQSQDTALVFRMGLHLGDLIVDGNDLYGDGVNVAARLEAEAPTGGIVISRTVHEAVTGRLKATFDDLGNLALKNIDRPVQAFSVRWKPSDWQLPVTSGATITPSIAPQAPLSLPDKPSIAVLPFQNMSADPEQEYFADGMVEDIITALSRTKALFVIARNSTFSYKGKSPDIRQVGRELGVRYVLEGSVRKAGARVRITGQLIDAQSGAHLWADRFDGALEDIFDLQDQIVSRVVGEIAPAVAEAEISRATRKVGNLEAYDYYLRGLAALPGYSRENLDEAQTLLLRR</sequence>
<dbReference type="Pfam" id="PF00211">
    <property type="entry name" value="Guanylate_cyc"/>
    <property type="match status" value="1"/>
</dbReference>
<dbReference type="GO" id="GO:0035556">
    <property type="term" value="P:intracellular signal transduction"/>
    <property type="evidence" value="ECO:0007669"/>
    <property type="project" value="InterPro"/>
</dbReference>
<proteinExistence type="predicted"/>
<dbReference type="Gene3D" id="3.30.70.1230">
    <property type="entry name" value="Nucleotide cyclase"/>
    <property type="match status" value="1"/>
</dbReference>
<dbReference type="Gene3D" id="3.40.50.10070">
    <property type="entry name" value="TolB, N-terminal domain"/>
    <property type="match status" value="1"/>
</dbReference>
<dbReference type="EMBL" id="BKAJ01000057">
    <property type="protein sequence ID" value="GEP56179.1"/>
    <property type="molecule type" value="Genomic_DNA"/>
</dbReference>
<dbReference type="GO" id="GO:0006171">
    <property type="term" value="P:cAMP biosynthetic process"/>
    <property type="evidence" value="ECO:0007669"/>
    <property type="project" value="TreeGrafter"/>
</dbReference>
<dbReference type="GO" id="GO:0004016">
    <property type="term" value="F:adenylate cyclase activity"/>
    <property type="evidence" value="ECO:0007669"/>
    <property type="project" value="UniProtKB-ARBA"/>
</dbReference>
<evidence type="ECO:0000313" key="2">
    <source>
        <dbReference type="EMBL" id="GEP56179.1"/>
    </source>
</evidence>
<protein>
    <recommendedName>
        <fullName evidence="1">Guanylate cyclase domain-containing protein</fullName>
    </recommendedName>
</protein>
<keyword evidence="3" id="KW-1185">Reference proteome</keyword>
<dbReference type="AlphaFoldDB" id="A0A512NB55"/>
<dbReference type="Proteomes" id="UP000321058">
    <property type="component" value="Unassembled WGS sequence"/>
</dbReference>
<evidence type="ECO:0000313" key="3">
    <source>
        <dbReference type="Proteomes" id="UP000321058"/>
    </source>
</evidence>
<dbReference type="CDD" id="cd07302">
    <property type="entry name" value="CHD"/>
    <property type="match status" value="1"/>
</dbReference>
<dbReference type="InterPro" id="IPR029787">
    <property type="entry name" value="Nucleotide_cyclase"/>
</dbReference>
<accession>A0A512NB55</accession>
<name>A0A512NB55_9HYPH</name>
<comment type="caution">
    <text evidence="2">The sequence shown here is derived from an EMBL/GenBank/DDBJ whole genome shotgun (WGS) entry which is preliminary data.</text>
</comment>
<organism evidence="2 3">
    <name type="scientific">Reyranella soli</name>
    <dbReference type="NCBI Taxonomy" id="1230389"/>
    <lineage>
        <taxon>Bacteria</taxon>
        <taxon>Pseudomonadati</taxon>
        <taxon>Pseudomonadota</taxon>
        <taxon>Alphaproteobacteria</taxon>
        <taxon>Hyphomicrobiales</taxon>
        <taxon>Reyranellaceae</taxon>
        <taxon>Reyranella</taxon>
    </lineage>
</organism>
<dbReference type="PROSITE" id="PS50125">
    <property type="entry name" value="GUANYLATE_CYCLASE_2"/>
    <property type="match status" value="1"/>
</dbReference>